<gene>
    <name evidence="2" type="ORF">vBBcoS136_00072</name>
</gene>
<name>A0A3G3BVF7_9CAUD</name>
<feature type="coiled-coil region" evidence="1">
    <location>
        <begin position="61"/>
        <end position="88"/>
    </location>
</feature>
<accession>A0A3G3BVF7</accession>
<organism evidence="2 3">
    <name type="scientific">Bacillus phage vB_BcoS-136</name>
    <dbReference type="NCBI Taxonomy" id="2419619"/>
    <lineage>
        <taxon>Viruses</taxon>
        <taxon>Duplodnaviria</taxon>
        <taxon>Heunggongvirae</taxon>
        <taxon>Uroviricota</taxon>
        <taxon>Caudoviricetes</taxon>
        <taxon>Heleneionescovirinae</taxon>
        <taxon>Kenyattavirus</taxon>
        <taxon>Kenyattavirus kv136</taxon>
    </lineage>
</organism>
<evidence type="ECO:0000313" key="3">
    <source>
        <dbReference type="Proteomes" id="UP000274199"/>
    </source>
</evidence>
<reference evidence="2 3" key="1">
    <citation type="submission" date="2018-09" db="EMBL/GenBank/DDBJ databases">
        <title>Comparative Genomic Analysis of Eight Novel Haloalkaliphilic Bacteriophages from Lake Elmenteita, Kenya.</title>
        <authorList>
            <person name="Akhwale J.K."/>
        </authorList>
    </citation>
    <scope>NUCLEOTIDE SEQUENCE [LARGE SCALE GENOMIC DNA]</scope>
</reference>
<keyword evidence="1" id="KW-0175">Coiled coil</keyword>
<sequence length="448" mass="52566">MKNVLLNGIVKFDMDVQNDFEEAQRILDISEHTSIYDSECVYSERVKNSLVGTYEIGIARKEEYERFIDRMEEEKNHFRQLKAEHYRETRRKITKWWREKENENELTKNDDEFYDYHYDLVLKWFTDDNIKTCECKLCKSDKSLHISFEEWKSGKMSNGAKVGKTLRKHGYSQELLDFYSLQDKTEEKVYFTISGNVQHIAGMSNYVDLGSLEYSFDGFGDSSCQDTRHDDENCRHLGGALHDNKLFVGMMHFNKDDVYDMQDKLIARVLFRLMEIDGKYAMIPSLYYGNNKTKSMMHYCLTKLEEATDIYSKDIKDDAWQQIEEVANGALIISKFEDVHIREEFYKEVECECPVCDGGTMEIDTYNFGYVSVECVHCGGSGEVVTTVSAYIDEWKEVEREIEVYPYPEGFSHTGDYVRMYVSLEHVRAKRRERVKTLKGIVEEVVKG</sequence>
<keyword evidence="3" id="KW-1185">Reference proteome</keyword>
<evidence type="ECO:0000256" key="1">
    <source>
        <dbReference type="SAM" id="Coils"/>
    </source>
</evidence>
<dbReference type="Proteomes" id="UP000274199">
    <property type="component" value="Segment"/>
</dbReference>
<protein>
    <submittedName>
        <fullName evidence="2">Uncharacterized protein</fullName>
    </submittedName>
</protein>
<evidence type="ECO:0000313" key="2">
    <source>
        <dbReference type="EMBL" id="AYP68204.1"/>
    </source>
</evidence>
<dbReference type="EMBL" id="MH884508">
    <property type="protein sequence ID" value="AYP68204.1"/>
    <property type="molecule type" value="Genomic_DNA"/>
</dbReference>
<proteinExistence type="predicted"/>